<dbReference type="InterPro" id="IPR043128">
    <property type="entry name" value="Rev_trsase/Diguanyl_cyclase"/>
</dbReference>
<accession>A0A1X7KV44</accession>
<evidence type="ECO:0000259" key="3">
    <source>
        <dbReference type="Pfam" id="PF22335"/>
    </source>
</evidence>
<dbReference type="InterPro" id="IPR054767">
    <property type="entry name" value="Cas10-Cmr2_palm2"/>
</dbReference>
<dbReference type="GO" id="GO:0051607">
    <property type="term" value="P:defense response to virus"/>
    <property type="evidence" value="ECO:0007669"/>
    <property type="project" value="UniProtKB-KW"/>
</dbReference>
<dbReference type="Gene3D" id="3.30.70.270">
    <property type="match status" value="1"/>
</dbReference>
<sequence length="505" mass="54580">MWYYVFAAKGLQDFILKGDKLRLMVGGSAIIEDLSVNFFGKLFEGLGLRPGEDYDIISKAAGGVRVLFFHEGDGEEVLKVVPMALSLYASGLDFVQTLLPVEDGLAETMKKAEKVLMNRRGLAFPSLPPAGPLAERCPRSGLPGVGSFSQGGDREPADLSMVLRDRASSGLAHSFMAEKALGADRAKDDTIQLPMDMAEIVRGDKSDVAVVHIDGNGLGAMVIKLFDGLSGEKDDSVAKVYKNFSSAIQSASERSLQIALSPLVEETVEKGGRFYPFRPLVCAGDDVTVILRGADGLDFADRFLCAFEEESAKELGGLNLPDLSEGLTACAGIAYVKSNFPFSQAYELSESLCSYAKDKTNRSCSSLAFWRVTTTMADDFSGIIERELTFGDVVMTMMPYTTGGKTKGQLSPSLASLRALKDSVSAMPRGTLRGILSKVAVGKDRACRDFERIIQVHKDKGDHCKNLLEALKAITGRDGKDSLFSEDNRSPLHDGIDLCSIDKSR</sequence>
<evidence type="ECO:0000256" key="2">
    <source>
        <dbReference type="ARBA" id="ARBA00023118"/>
    </source>
</evidence>
<keyword evidence="5" id="KW-1185">Reference proteome</keyword>
<dbReference type="RefSeq" id="WP_085545401.1">
    <property type="nucleotide sequence ID" value="NZ_FXBB01000037.1"/>
</dbReference>
<evidence type="ECO:0000313" key="4">
    <source>
        <dbReference type="EMBL" id="SMG45184.1"/>
    </source>
</evidence>
<name>A0A1X7KV44_9BACT</name>
<proteinExistence type="predicted"/>
<feature type="domain" description="Cas10/Cmr2 second palm" evidence="3">
    <location>
        <begin position="208"/>
        <end position="362"/>
    </location>
</feature>
<organism evidence="4 5">
    <name type="scientific">Dethiosulfovibrio salsuginis</name>
    <dbReference type="NCBI Taxonomy" id="561720"/>
    <lineage>
        <taxon>Bacteria</taxon>
        <taxon>Thermotogati</taxon>
        <taxon>Synergistota</taxon>
        <taxon>Synergistia</taxon>
        <taxon>Synergistales</taxon>
        <taxon>Dethiosulfovibrionaceae</taxon>
        <taxon>Dethiosulfovibrio</taxon>
    </lineage>
</organism>
<reference evidence="5" key="1">
    <citation type="submission" date="2017-04" db="EMBL/GenBank/DDBJ databases">
        <authorList>
            <person name="Varghese N."/>
            <person name="Submissions S."/>
        </authorList>
    </citation>
    <scope>NUCLEOTIDE SEQUENCE [LARGE SCALE GENOMIC DNA]</scope>
    <source>
        <strain evidence="5">USBA 82</strain>
    </source>
</reference>
<dbReference type="EMBL" id="FXBB01000037">
    <property type="protein sequence ID" value="SMG45184.1"/>
    <property type="molecule type" value="Genomic_DNA"/>
</dbReference>
<evidence type="ECO:0000256" key="1">
    <source>
        <dbReference type="ARBA" id="ARBA00022741"/>
    </source>
</evidence>
<keyword evidence="1" id="KW-0547">Nucleotide-binding</keyword>
<dbReference type="GO" id="GO:0000166">
    <property type="term" value="F:nucleotide binding"/>
    <property type="evidence" value="ECO:0007669"/>
    <property type="project" value="UniProtKB-KW"/>
</dbReference>
<dbReference type="Proteomes" id="UP000193355">
    <property type="component" value="Unassembled WGS sequence"/>
</dbReference>
<protein>
    <recommendedName>
        <fullName evidence="3">Cas10/Cmr2 second palm domain-containing protein</fullName>
    </recommendedName>
</protein>
<gene>
    <name evidence="4" type="ORF">SAMN06275492_1378</name>
</gene>
<dbReference type="AlphaFoldDB" id="A0A1X7KV44"/>
<evidence type="ECO:0000313" key="5">
    <source>
        <dbReference type="Proteomes" id="UP000193355"/>
    </source>
</evidence>
<dbReference type="Pfam" id="PF22335">
    <property type="entry name" value="Cas10-Cmr2_palm2"/>
    <property type="match status" value="1"/>
</dbReference>
<dbReference type="STRING" id="561720.SAMN06275492_1378"/>
<keyword evidence="2" id="KW-0051">Antiviral defense</keyword>
<dbReference type="OrthoDB" id="442064at2"/>